<dbReference type="SUPFAM" id="SSF53335">
    <property type="entry name" value="S-adenosyl-L-methionine-dependent methyltransferases"/>
    <property type="match status" value="1"/>
</dbReference>
<sequence>MQLIEHLDQQTRTIVETGYREALERPVTLRANALKATVDDVCRDLDARDIVYERVPWYDDALVVCDARERDLWELDIYRKGHIYLQSLSSMLPPLLLEPRAGADILDMCAAPGGKTAQIAALTGNAAHLTACEMSAPRAEKLAYNLDKLDAANVNVMRTDARRLDEFFSFDQILLDAPCTGTGTYRAGDERAEKRMTPQLLAKVTKSQRALLDRALTVLKPGGTLVYSTCSVLAEENDDQVRAALKRHRDCEVAPILLDAPTEMEADDQPERPRAAKDEVRPAILANAGSGPLRCPALERECALAGTLTVAPTRLFEGFYVAVIRKKART</sequence>
<feature type="active site" description="Nucleophile" evidence="5">
    <location>
        <position position="230"/>
    </location>
</feature>
<gene>
    <name evidence="7" type="ORF">COLSTE_01386</name>
</gene>
<dbReference type="OrthoDB" id="9810297at2"/>
<evidence type="ECO:0000256" key="1">
    <source>
        <dbReference type="ARBA" id="ARBA00022603"/>
    </source>
</evidence>
<feature type="binding site" evidence="5">
    <location>
        <position position="176"/>
    </location>
    <ligand>
        <name>S-adenosyl-L-methionine</name>
        <dbReference type="ChEBI" id="CHEBI:59789"/>
    </ligand>
</feature>
<evidence type="ECO:0000256" key="4">
    <source>
        <dbReference type="ARBA" id="ARBA00022884"/>
    </source>
</evidence>
<feature type="binding site" evidence="5">
    <location>
        <position position="133"/>
    </location>
    <ligand>
        <name>S-adenosyl-L-methionine</name>
        <dbReference type="ChEBI" id="CHEBI:59789"/>
    </ligand>
</feature>
<feature type="domain" description="SAM-dependent MTase RsmB/NOP-type" evidence="6">
    <location>
        <begin position="17"/>
        <end position="327"/>
    </location>
</feature>
<keyword evidence="1 5" id="KW-0489">Methyltransferase</keyword>
<dbReference type="Proteomes" id="UP000003560">
    <property type="component" value="Unassembled WGS sequence"/>
</dbReference>
<dbReference type="PANTHER" id="PTHR22807">
    <property type="entry name" value="NOP2 YEAST -RELATED NOL1/NOP2/FMU SUN DOMAIN-CONTAINING"/>
    <property type="match status" value="1"/>
</dbReference>
<dbReference type="HOGENOM" id="CLU_005316_7_0_11"/>
<dbReference type="GO" id="GO:0003723">
    <property type="term" value="F:RNA binding"/>
    <property type="evidence" value="ECO:0007669"/>
    <property type="project" value="UniProtKB-UniRule"/>
</dbReference>
<keyword evidence="3 5" id="KW-0949">S-adenosyl-L-methionine</keyword>
<reference evidence="7 8" key="1">
    <citation type="submission" date="2008-10" db="EMBL/GenBank/DDBJ databases">
        <title>Draft genome sequence of Collinsella stercoris (DSM 13279).</title>
        <authorList>
            <person name="Sudarsanam P."/>
            <person name="Ley R."/>
            <person name="Guruge J."/>
            <person name="Turnbaugh P.J."/>
            <person name="Mahowald M."/>
            <person name="Liep D."/>
            <person name="Gordon J."/>
        </authorList>
    </citation>
    <scope>NUCLEOTIDE SEQUENCE [LARGE SCALE GENOMIC DNA]</scope>
    <source>
        <strain evidence="7 8">DSM 13279</strain>
    </source>
</reference>
<evidence type="ECO:0000256" key="5">
    <source>
        <dbReference type="PROSITE-ProRule" id="PRU01023"/>
    </source>
</evidence>
<comment type="caution">
    <text evidence="7">The sequence shown here is derived from an EMBL/GenBank/DDBJ whole genome shotgun (WGS) entry which is preliminary data.</text>
</comment>
<dbReference type="RefSeq" id="WP_006721030.1">
    <property type="nucleotide sequence ID" value="NZ_CP085935.1"/>
</dbReference>
<dbReference type="eggNOG" id="COG0144">
    <property type="taxonomic scope" value="Bacteria"/>
</dbReference>
<dbReference type="InterPro" id="IPR049560">
    <property type="entry name" value="MeTrfase_RsmB-F_NOP2_cat"/>
</dbReference>
<dbReference type="GO" id="GO:0008173">
    <property type="term" value="F:RNA methyltransferase activity"/>
    <property type="evidence" value="ECO:0007669"/>
    <property type="project" value="InterPro"/>
</dbReference>
<dbReference type="PANTHER" id="PTHR22807:SF30">
    <property type="entry name" value="28S RRNA (CYTOSINE(4447)-C(5))-METHYLTRANSFERASE-RELATED"/>
    <property type="match status" value="1"/>
</dbReference>
<dbReference type="CDD" id="cd02440">
    <property type="entry name" value="AdoMet_MTases"/>
    <property type="match status" value="1"/>
</dbReference>
<keyword evidence="4 5" id="KW-0694">RNA-binding</keyword>
<dbReference type="GO" id="GO:0001510">
    <property type="term" value="P:RNA methylation"/>
    <property type="evidence" value="ECO:0007669"/>
    <property type="project" value="InterPro"/>
</dbReference>
<dbReference type="InterPro" id="IPR001678">
    <property type="entry name" value="MeTrfase_RsmB-F_NOP2_dom"/>
</dbReference>
<evidence type="ECO:0000259" key="6">
    <source>
        <dbReference type="PROSITE" id="PS51686"/>
    </source>
</evidence>
<feature type="binding site" evidence="5">
    <location>
        <begin position="109"/>
        <end position="115"/>
    </location>
    <ligand>
        <name>S-adenosyl-L-methionine</name>
        <dbReference type="ChEBI" id="CHEBI:59789"/>
    </ligand>
</feature>
<dbReference type="STRING" id="445975.COLSTE_01386"/>
<dbReference type="AlphaFoldDB" id="B6GBC7"/>
<dbReference type="PROSITE" id="PS51686">
    <property type="entry name" value="SAM_MT_RSMB_NOP"/>
    <property type="match status" value="1"/>
</dbReference>
<feature type="binding site" evidence="5">
    <location>
        <position position="160"/>
    </location>
    <ligand>
        <name>S-adenosyl-L-methionine</name>
        <dbReference type="ChEBI" id="CHEBI:59789"/>
    </ligand>
</feature>
<accession>B6GBC7</accession>
<dbReference type="InterPro" id="IPR023267">
    <property type="entry name" value="RCMT"/>
</dbReference>
<keyword evidence="8" id="KW-1185">Reference proteome</keyword>
<dbReference type="PRINTS" id="PR02008">
    <property type="entry name" value="RCMTFAMILY"/>
</dbReference>
<dbReference type="EMBL" id="ABXJ01000073">
    <property type="protein sequence ID" value="EEA90389.1"/>
    <property type="molecule type" value="Genomic_DNA"/>
</dbReference>
<dbReference type="Pfam" id="PF01189">
    <property type="entry name" value="Methyltr_RsmB-F"/>
    <property type="match status" value="1"/>
</dbReference>
<dbReference type="Gene3D" id="3.40.50.150">
    <property type="entry name" value="Vaccinia Virus protein VP39"/>
    <property type="match status" value="1"/>
</dbReference>
<dbReference type="GeneID" id="98003136"/>
<evidence type="ECO:0000313" key="7">
    <source>
        <dbReference type="EMBL" id="EEA90389.1"/>
    </source>
</evidence>
<organism evidence="7 8">
    <name type="scientific">Collinsella stercoris DSM 13279</name>
    <dbReference type="NCBI Taxonomy" id="445975"/>
    <lineage>
        <taxon>Bacteria</taxon>
        <taxon>Bacillati</taxon>
        <taxon>Actinomycetota</taxon>
        <taxon>Coriobacteriia</taxon>
        <taxon>Coriobacteriales</taxon>
        <taxon>Coriobacteriaceae</taxon>
        <taxon>Collinsella</taxon>
    </lineage>
</organism>
<name>B6GBC7_9ACTN</name>
<dbReference type="InterPro" id="IPR029063">
    <property type="entry name" value="SAM-dependent_MTases_sf"/>
</dbReference>
<evidence type="ECO:0000313" key="8">
    <source>
        <dbReference type="Proteomes" id="UP000003560"/>
    </source>
</evidence>
<reference evidence="7 8" key="2">
    <citation type="submission" date="2008-10" db="EMBL/GenBank/DDBJ databases">
        <authorList>
            <person name="Fulton L."/>
            <person name="Clifton S."/>
            <person name="Fulton B."/>
            <person name="Xu J."/>
            <person name="Minx P."/>
            <person name="Pepin K.H."/>
            <person name="Johnson M."/>
            <person name="Thiruvilangam P."/>
            <person name="Bhonagiri V."/>
            <person name="Nash W.E."/>
            <person name="Mardis E.R."/>
            <person name="Wilson R.K."/>
        </authorList>
    </citation>
    <scope>NUCLEOTIDE SEQUENCE [LARGE SCALE GENOMIC DNA]</scope>
    <source>
        <strain evidence="7 8">DSM 13279</strain>
    </source>
</reference>
<keyword evidence="2 5" id="KW-0808">Transferase</keyword>
<protein>
    <submittedName>
        <fullName evidence="7">NOL1/NOP2/sun family protein</fullName>
    </submittedName>
</protein>
<comment type="similarity">
    <text evidence="5">Belongs to the class I-like SAM-binding methyltransferase superfamily. RsmB/NOP family.</text>
</comment>
<proteinExistence type="inferred from homology"/>
<evidence type="ECO:0000256" key="3">
    <source>
        <dbReference type="ARBA" id="ARBA00022691"/>
    </source>
</evidence>
<evidence type="ECO:0000256" key="2">
    <source>
        <dbReference type="ARBA" id="ARBA00022679"/>
    </source>
</evidence>